<comment type="similarity">
    <text evidence="1">Belongs to the ABC transporter superfamily.</text>
</comment>
<protein>
    <submittedName>
        <fullName evidence="5">Putative ABC transporter ATP-binding protein YxlF</fullName>
        <ecNumber evidence="5">3.6.3.-</ecNumber>
    </submittedName>
</protein>
<dbReference type="SMART" id="SM00382">
    <property type="entry name" value="AAA"/>
    <property type="match status" value="1"/>
</dbReference>
<name>A0A2N0UYF9_9FIRM</name>
<dbReference type="InterPro" id="IPR027417">
    <property type="entry name" value="P-loop_NTPase"/>
</dbReference>
<keyword evidence="5" id="KW-0378">Hydrolase</keyword>
<dbReference type="GO" id="GO:0005524">
    <property type="term" value="F:ATP binding"/>
    <property type="evidence" value="ECO:0007669"/>
    <property type="project" value="UniProtKB-KW"/>
</dbReference>
<evidence type="ECO:0000313" key="6">
    <source>
        <dbReference type="Proteomes" id="UP000233425"/>
    </source>
</evidence>
<evidence type="ECO:0000256" key="1">
    <source>
        <dbReference type="ARBA" id="ARBA00005417"/>
    </source>
</evidence>
<dbReference type="EC" id="3.6.3.-" evidence="5"/>
<dbReference type="PROSITE" id="PS50893">
    <property type="entry name" value="ABC_TRANSPORTER_2"/>
    <property type="match status" value="1"/>
</dbReference>
<dbReference type="SUPFAM" id="SSF52540">
    <property type="entry name" value="P-loop containing nucleoside triphosphate hydrolases"/>
    <property type="match status" value="1"/>
</dbReference>
<dbReference type="InterPro" id="IPR003439">
    <property type="entry name" value="ABC_transporter-like_ATP-bd"/>
</dbReference>
<evidence type="ECO:0000256" key="4">
    <source>
        <dbReference type="ARBA" id="ARBA00022840"/>
    </source>
</evidence>
<dbReference type="InterPro" id="IPR003593">
    <property type="entry name" value="AAA+_ATPase"/>
</dbReference>
<dbReference type="PANTHER" id="PTHR43335:SF2">
    <property type="entry name" value="ABC TRANSPORTER, ATP-BINDING PROTEIN"/>
    <property type="match status" value="1"/>
</dbReference>
<evidence type="ECO:0000256" key="3">
    <source>
        <dbReference type="ARBA" id="ARBA00022741"/>
    </source>
</evidence>
<dbReference type="EMBL" id="NNSR01000036">
    <property type="protein sequence ID" value="PKD32033.1"/>
    <property type="molecule type" value="Genomic_DNA"/>
</dbReference>
<keyword evidence="3" id="KW-0547">Nucleotide-binding</keyword>
<dbReference type="AlphaFoldDB" id="A0A2N0UYF9"/>
<dbReference type="Proteomes" id="UP000233425">
    <property type="component" value="Unassembled WGS sequence"/>
</dbReference>
<dbReference type="GO" id="GO:0016887">
    <property type="term" value="F:ATP hydrolysis activity"/>
    <property type="evidence" value="ECO:0007669"/>
    <property type="project" value="InterPro"/>
</dbReference>
<dbReference type="Gene3D" id="3.40.50.300">
    <property type="entry name" value="P-loop containing nucleotide triphosphate hydrolases"/>
    <property type="match status" value="1"/>
</dbReference>
<organism evidence="5 6">
    <name type="scientific">Ruminococcus bromii</name>
    <dbReference type="NCBI Taxonomy" id="40518"/>
    <lineage>
        <taxon>Bacteria</taxon>
        <taxon>Bacillati</taxon>
        <taxon>Bacillota</taxon>
        <taxon>Clostridia</taxon>
        <taxon>Eubacteriales</taxon>
        <taxon>Oscillospiraceae</taxon>
        <taxon>Ruminococcus</taxon>
    </lineage>
</organism>
<keyword evidence="2" id="KW-0813">Transport</keyword>
<proteinExistence type="inferred from homology"/>
<reference evidence="5" key="1">
    <citation type="journal article" date="2018" name="Environ. Microbiol.">
        <title>Sporulation capability and amylosome conservation among diverse human colonic and rumen isolates of the keystone starch-degrader Ruminococcus bromii.</title>
        <authorList>
            <person name="Mukhopadhya I."/>
            <person name="Morais S."/>
            <person name="Laverde-Gomez J."/>
            <person name="Sheridan P.O."/>
            <person name="Walker A.W."/>
            <person name="Kelly W."/>
            <person name="Klieve A.V."/>
            <person name="Ouwerkerk D."/>
            <person name="Duncan S.H."/>
            <person name="Louis P."/>
            <person name="Koropatkin N."/>
            <person name="Cockburn D."/>
            <person name="Kibler R."/>
            <person name="Cooper P.J."/>
            <person name="Sandoval C."/>
            <person name="Crost E."/>
            <person name="Juge N."/>
            <person name="Bayer E.A."/>
            <person name="Flint H.J."/>
        </authorList>
    </citation>
    <scope>NUCLEOTIDE SEQUENCE [LARGE SCALE GENOMIC DNA]</scope>
    <source>
        <strain evidence="5">ATCC 27255</strain>
    </source>
</reference>
<comment type="caution">
    <text evidence="5">The sequence shown here is derived from an EMBL/GenBank/DDBJ whole genome shotgun (WGS) entry which is preliminary data.</text>
</comment>
<evidence type="ECO:0000256" key="2">
    <source>
        <dbReference type="ARBA" id="ARBA00022448"/>
    </source>
</evidence>
<dbReference type="PANTHER" id="PTHR43335">
    <property type="entry name" value="ABC TRANSPORTER, ATP-BINDING PROTEIN"/>
    <property type="match status" value="1"/>
</dbReference>
<gene>
    <name evidence="5" type="primary">yxlF_3</name>
    <name evidence="5" type="ORF">RBATCC27255_00659</name>
</gene>
<accession>A0A2N0UYF9</accession>
<keyword evidence="4 5" id="KW-0067">ATP-binding</keyword>
<keyword evidence="6" id="KW-1185">Reference proteome</keyword>
<dbReference type="Pfam" id="PF00005">
    <property type="entry name" value="ABC_tran"/>
    <property type="match status" value="1"/>
</dbReference>
<evidence type="ECO:0000313" key="5">
    <source>
        <dbReference type="EMBL" id="PKD32033.1"/>
    </source>
</evidence>
<sequence length="272" mass="30424">MLILKNCTKSFKKTKALNDFSCEFKHGIYGLLGPNGSGKTTMMRCICGLLSPEKGSIECDCENIGYLPQQFGAMKSLTVYETMRYFATLKKIPKSNQDNEIRYCIDLVNLSDKIKNKVGSLSGGMVRRLGIAQAIMGNPEIVLFDEPTAGLDPEERVRFKSLLRKIKNDKTIIISTHIVSDVKSICDEIVIINEGRNVVQGTCSDITSIGNEKVFLLDEEYENNLEGNYYVKDRISKDNKNYIIVLSSNFIEQGVSINADIEDGYLCALKDI</sequence>